<evidence type="ECO:0000313" key="12">
    <source>
        <dbReference type="Proteomes" id="UP000085678"/>
    </source>
</evidence>
<dbReference type="KEGG" id="lak:106170710"/>
<dbReference type="GO" id="GO:0004930">
    <property type="term" value="F:G protein-coupled receptor activity"/>
    <property type="evidence" value="ECO:0007669"/>
    <property type="project" value="UniProtKB-KW"/>
</dbReference>
<keyword evidence="2" id="KW-1003">Cell membrane</keyword>
<reference evidence="13 14" key="1">
    <citation type="submission" date="2025-04" db="UniProtKB">
        <authorList>
            <consortium name="RefSeq"/>
        </authorList>
    </citation>
    <scope>IDENTIFICATION</scope>
    <source>
        <tissue evidence="13 14">Gonads</tissue>
    </source>
</reference>
<dbReference type="PROSITE" id="PS00237">
    <property type="entry name" value="G_PROTEIN_RECEP_F1_1"/>
    <property type="match status" value="1"/>
</dbReference>
<comment type="similarity">
    <text evidence="9">Belongs to the G-protein coupled receptor 1 family.</text>
</comment>
<protein>
    <submittedName>
        <fullName evidence="14">Beta-1 adrenergic receptor-like isoform X1</fullName>
    </submittedName>
    <submittedName>
        <fullName evidence="13">Beta-1 adrenergic receptor-like isoform X2</fullName>
    </submittedName>
</protein>
<dbReference type="RefSeq" id="XP_013406134.1">
    <property type="nucleotide sequence ID" value="XM_013550680.2"/>
</dbReference>
<dbReference type="RefSeq" id="XP_013406135.1">
    <property type="nucleotide sequence ID" value="XM_013550681.1"/>
</dbReference>
<dbReference type="PANTHER" id="PTHR24249">
    <property type="entry name" value="HISTAMINE RECEPTOR-RELATED G-PROTEIN COUPLED RECEPTOR"/>
    <property type="match status" value="1"/>
</dbReference>
<feature type="transmembrane region" description="Helical" evidence="10">
    <location>
        <begin position="108"/>
        <end position="127"/>
    </location>
</feature>
<dbReference type="Proteomes" id="UP000085678">
    <property type="component" value="Unplaced"/>
</dbReference>
<keyword evidence="8 9" id="KW-0807">Transducer</keyword>
<name>A0A1S3J8E2_LINAN</name>
<feature type="transmembrane region" description="Helical" evidence="10">
    <location>
        <begin position="258"/>
        <end position="282"/>
    </location>
</feature>
<dbReference type="PRINTS" id="PR00237">
    <property type="entry name" value="GPCRRHODOPSN"/>
</dbReference>
<dbReference type="GeneID" id="106170710"/>
<feature type="transmembrane region" description="Helical" evidence="10">
    <location>
        <begin position="147"/>
        <end position="170"/>
    </location>
</feature>
<evidence type="ECO:0000256" key="7">
    <source>
        <dbReference type="ARBA" id="ARBA00023170"/>
    </source>
</evidence>
<evidence type="ECO:0000256" key="3">
    <source>
        <dbReference type="ARBA" id="ARBA00022692"/>
    </source>
</evidence>
<evidence type="ECO:0000256" key="8">
    <source>
        <dbReference type="ARBA" id="ARBA00023224"/>
    </source>
</evidence>
<dbReference type="CDD" id="cd00637">
    <property type="entry name" value="7tm_classA_rhodopsin-like"/>
    <property type="match status" value="1"/>
</dbReference>
<dbReference type="PANTHER" id="PTHR24249:SF372">
    <property type="entry name" value="G-PROTEIN COUPLED RECEPTORS FAMILY 1 PROFILE DOMAIN-CONTAINING PROTEIN"/>
    <property type="match status" value="1"/>
</dbReference>
<feature type="transmembrane region" description="Helical" evidence="10">
    <location>
        <begin position="35"/>
        <end position="62"/>
    </location>
</feature>
<keyword evidence="6 10" id="KW-0472">Membrane</keyword>
<evidence type="ECO:0000256" key="1">
    <source>
        <dbReference type="ARBA" id="ARBA00004651"/>
    </source>
</evidence>
<evidence type="ECO:0000313" key="14">
    <source>
        <dbReference type="RefSeq" id="XP_013406135.1"/>
    </source>
</evidence>
<dbReference type="SUPFAM" id="SSF81321">
    <property type="entry name" value="Family A G protein-coupled receptor-like"/>
    <property type="match status" value="1"/>
</dbReference>
<evidence type="ECO:0000256" key="6">
    <source>
        <dbReference type="ARBA" id="ARBA00023136"/>
    </source>
</evidence>
<evidence type="ECO:0000256" key="9">
    <source>
        <dbReference type="RuleBase" id="RU000688"/>
    </source>
</evidence>
<dbReference type="SMART" id="SM01381">
    <property type="entry name" value="7TM_GPCR_Srsx"/>
    <property type="match status" value="1"/>
</dbReference>
<dbReference type="AlphaFoldDB" id="A0A1S3J8E2"/>
<dbReference type="InterPro" id="IPR017452">
    <property type="entry name" value="GPCR_Rhodpsn_7TM"/>
</dbReference>
<dbReference type="GO" id="GO:0005886">
    <property type="term" value="C:plasma membrane"/>
    <property type="evidence" value="ECO:0007669"/>
    <property type="project" value="UniProtKB-SubCell"/>
</dbReference>
<keyword evidence="12" id="KW-1185">Reference proteome</keyword>
<evidence type="ECO:0000259" key="11">
    <source>
        <dbReference type="PROSITE" id="PS50262"/>
    </source>
</evidence>
<keyword evidence="5 9" id="KW-0297">G-protein coupled receptor</keyword>
<evidence type="ECO:0000256" key="2">
    <source>
        <dbReference type="ARBA" id="ARBA00022475"/>
    </source>
</evidence>
<sequence length="330" mass="38039">MMIPVNGTRNDFYFADNNTEGENGPYYYQTTLYKVLVVFAFALVMVIICFGNLLVIITYACVQKLQTRGNIFMIRLAVADLVLGFQIIFQIVSIFIPLKSLTLCILRYSLLSVSSFACNLTLLVLTVERYFAVFHPLKYHTCDIKKWFYGITALIWTPAFIFGFLIPFVWHKDWTYEKSHGCEFSVILKEDFITWFISLPFILSTVSILVLYTKIIKEIRKQKNRIGSRNANRILTPQNAIDRHTPISSQIIKLCKTVALIEFCYLVCWVPFMLFIAIHALMRLEYSVIAINVRFCLGILLAVNSALNPFIYAVRTPDFRKAIRKAVTGH</sequence>
<dbReference type="InterPro" id="IPR000276">
    <property type="entry name" value="GPCR_Rhodpsn"/>
</dbReference>
<keyword evidence="7 9" id="KW-0675">Receptor</keyword>
<evidence type="ECO:0000256" key="4">
    <source>
        <dbReference type="ARBA" id="ARBA00022989"/>
    </source>
</evidence>
<feature type="transmembrane region" description="Helical" evidence="10">
    <location>
        <begin position="74"/>
        <end position="96"/>
    </location>
</feature>
<gene>
    <name evidence="13 14" type="primary">LOC106170710</name>
</gene>
<evidence type="ECO:0000256" key="5">
    <source>
        <dbReference type="ARBA" id="ARBA00023040"/>
    </source>
</evidence>
<feature type="transmembrane region" description="Helical" evidence="10">
    <location>
        <begin position="288"/>
        <end position="314"/>
    </location>
</feature>
<evidence type="ECO:0000313" key="13">
    <source>
        <dbReference type="RefSeq" id="XP_013406134.1"/>
    </source>
</evidence>
<keyword evidence="4 10" id="KW-1133">Transmembrane helix</keyword>
<dbReference type="OrthoDB" id="6286925at2759"/>
<proteinExistence type="inferred from homology"/>
<keyword evidence="3 9" id="KW-0812">Transmembrane</keyword>
<comment type="subcellular location">
    <subcellularLocation>
        <location evidence="1">Cell membrane</location>
        <topology evidence="1">Multi-pass membrane protein</topology>
    </subcellularLocation>
</comment>
<dbReference type="Pfam" id="PF00001">
    <property type="entry name" value="7tm_1"/>
    <property type="match status" value="1"/>
</dbReference>
<organism evidence="12 13">
    <name type="scientific">Lingula anatina</name>
    <name type="common">Brachiopod</name>
    <name type="synonym">Lingula unguis</name>
    <dbReference type="NCBI Taxonomy" id="7574"/>
    <lineage>
        <taxon>Eukaryota</taxon>
        <taxon>Metazoa</taxon>
        <taxon>Spiralia</taxon>
        <taxon>Lophotrochozoa</taxon>
        <taxon>Brachiopoda</taxon>
        <taxon>Linguliformea</taxon>
        <taxon>Lingulata</taxon>
        <taxon>Lingulida</taxon>
        <taxon>Linguloidea</taxon>
        <taxon>Lingulidae</taxon>
        <taxon>Lingula</taxon>
    </lineage>
</organism>
<accession>A0A1S3J8E2</accession>
<dbReference type="InterPro" id="IPR050569">
    <property type="entry name" value="TAAR"/>
</dbReference>
<evidence type="ECO:0000256" key="10">
    <source>
        <dbReference type="SAM" id="Phobius"/>
    </source>
</evidence>
<dbReference type="Gene3D" id="1.20.1070.10">
    <property type="entry name" value="Rhodopsin 7-helix transmembrane proteins"/>
    <property type="match status" value="1"/>
</dbReference>
<feature type="domain" description="G-protein coupled receptors family 1 profile" evidence="11">
    <location>
        <begin position="51"/>
        <end position="312"/>
    </location>
</feature>
<feature type="transmembrane region" description="Helical" evidence="10">
    <location>
        <begin position="192"/>
        <end position="213"/>
    </location>
</feature>
<dbReference type="PROSITE" id="PS50262">
    <property type="entry name" value="G_PROTEIN_RECEP_F1_2"/>
    <property type="match status" value="1"/>
</dbReference>